<dbReference type="InterPro" id="IPR013216">
    <property type="entry name" value="Methyltransf_11"/>
</dbReference>
<gene>
    <name evidence="3" type="ORF">DPQ33_11970</name>
</gene>
<accession>A0A7M3MCU5</accession>
<dbReference type="Proteomes" id="UP000448292">
    <property type="component" value="Unassembled WGS sequence"/>
</dbReference>
<dbReference type="Pfam" id="PF08241">
    <property type="entry name" value="Methyltransf_11"/>
    <property type="match status" value="1"/>
</dbReference>
<evidence type="ECO:0000313" key="3">
    <source>
        <dbReference type="EMBL" id="TVM16338.1"/>
    </source>
</evidence>
<dbReference type="SUPFAM" id="SSF53335">
    <property type="entry name" value="S-adenosyl-L-methionine-dependent methyltransferases"/>
    <property type="match status" value="1"/>
</dbReference>
<dbReference type="OrthoDB" id="9769602at2"/>
<dbReference type="EMBL" id="QMIE01000011">
    <property type="protein sequence ID" value="TVM16338.1"/>
    <property type="molecule type" value="Genomic_DNA"/>
</dbReference>
<evidence type="ECO:0000256" key="1">
    <source>
        <dbReference type="SAM" id="MobiDB-lite"/>
    </source>
</evidence>
<feature type="compositionally biased region" description="Basic residues" evidence="1">
    <location>
        <begin position="1"/>
        <end position="11"/>
    </location>
</feature>
<name>A0A7M3MCU5_9BACT</name>
<feature type="domain" description="Methyltransferase type 11" evidence="2">
    <location>
        <begin position="77"/>
        <end position="166"/>
    </location>
</feature>
<feature type="region of interest" description="Disordered" evidence="1">
    <location>
        <begin position="1"/>
        <end position="33"/>
    </location>
</feature>
<keyword evidence="4" id="KW-1185">Reference proteome</keyword>
<dbReference type="Gene3D" id="3.40.50.150">
    <property type="entry name" value="Vaccinia Virus protein VP39"/>
    <property type="match status" value="1"/>
</dbReference>
<dbReference type="PANTHER" id="PTHR43591">
    <property type="entry name" value="METHYLTRANSFERASE"/>
    <property type="match status" value="1"/>
</dbReference>
<dbReference type="AlphaFoldDB" id="A0A7M3MCU5"/>
<evidence type="ECO:0000313" key="4">
    <source>
        <dbReference type="Proteomes" id="UP000448292"/>
    </source>
</evidence>
<dbReference type="CDD" id="cd02440">
    <property type="entry name" value="AdoMet_MTases"/>
    <property type="match status" value="1"/>
</dbReference>
<dbReference type="InterPro" id="IPR029063">
    <property type="entry name" value="SAM-dependent_MTases_sf"/>
</dbReference>
<organism evidence="3 4">
    <name type="scientific">Oceanidesulfovibrio indonesiensis</name>
    <dbReference type="NCBI Taxonomy" id="54767"/>
    <lineage>
        <taxon>Bacteria</taxon>
        <taxon>Pseudomonadati</taxon>
        <taxon>Thermodesulfobacteriota</taxon>
        <taxon>Desulfovibrionia</taxon>
        <taxon>Desulfovibrionales</taxon>
        <taxon>Desulfovibrionaceae</taxon>
        <taxon>Oceanidesulfovibrio</taxon>
    </lineage>
</organism>
<dbReference type="GO" id="GO:0008757">
    <property type="term" value="F:S-adenosylmethionine-dependent methyltransferase activity"/>
    <property type="evidence" value="ECO:0007669"/>
    <property type="project" value="InterPro"/>
</dbReference>
<dbReference type="PANTHER" id="PTHR43591:SF24">
    <property type="entry name" value="2-METHOXY-6-POLYPRENYL-1,4-BENZOQUINOL METHYLASE, MITOCHONDRIAL"/>
    <property type="match status" value="1"/>
</dbReference>
<protein>
    <recommendedName>
        <fullName evidence="2">Methyltransferase type 11 domain-containing protein</fullName>
    </recommendedName>
</protein>
<evidence type="ECO:0000259" key="2">
    <source>
        <dbReference type="Pfam" id="PF08241"/>
    </source>
</evidence>
<sequence>MRQMRYGHRARGTGLGQNAGSGTGPGGQVSATAQDAAAPYLRRDVQEALGGALRPGGFAATERALELHPLRPGFRVLDVGCGLGSSVAMLRERYGLRAFGIDASSAILAQSEGTSSLLCATAEAIPFRNGSLDGVFFECSLSLCPDHRAVLAEAVRALAPGGMLVVSDIYCRRDKAADRPHASGCLRGALSRGDLLKSLSLAGLTILAWEDHSRLLADCAARLAFAGVPASAFFGSCGDKGYCGFAAREFGYSLCIAEKTSADTEQFVENI</sequence>
<comment type="caution">
    <text evidence="3">The sequence shown here is derived from an EMBL/GenBank/DDBJ whole genome shotgun (WGS) entry which is preliminary data.</text>
</comment>
<reference evidence="3 4" key="1">
    <citation type="submission" date="2018-06" db="EMBL/GenBank/DDBJ databases">
        <title>Complete genome of Desulfovibrio indonesiensis P37SLT.</title>
        <authorList>
            <person name="Crispim J.S."/>
            <person name="Vidigal P.M.P."/>
            <person name="Silva L.C.F."/>
            <person name="Laguardia C.N."/>
            <person name="Araujo L.C."/>
            <person name="Dias R.S."/>
            <person name="Sousa M.P."/>
            <person name="Paula S.O."/>
            <person name="Silva C."/>
        </authorList>
    </citation>
    <scope>NUCLEOTIDE SEQUENCE [LARGE SCALE GENOMIC DNA]</scope>
    <source>
        <strain evidence="3 4">P37SLT</strain>
    </source>
</reference>
<feature type="compositionally biased region" description="Gly residues" evidence="1">
    <location>
        <begin position="13"/>
        <end position="27"/>
    </location>
</feature>
<dbReference type="NCBIfam" id="NF045667">
    <property type="entry name" value="MTase_DVU1556"/>
    <property type="match status" value="1"/>
</dbReference>
<proteinExistence type="predicted"/>